<evidence type="ECO:0000256" key="2">
    <source>
        <dbReference type="ARBA" id="ARBA00012485"/>
    </source>
</evidence>
<reference evidence="8" key="1">
    <citation type="journal article" date="2021" name="Open Biol.">
        <title>Shared evolutionary footprints suggest mitochondrial oxidative damage underlies multiple complex I losses in fungi.</title>
        <authorList>
            <person name="Schikora-Tamarit M.A."/>
            <person name="Marcet-Houben M."/>
            <person name="Nosek J."/>
            <person name="Gabaldon T."/>
        </authorList>
    </citation>
    <scope>NUCLEOTIDE SEQUENCE</scope>
    <source>
        <strain evidence="8">CBS6341</strain>
    </source>
</reference>
<reference evidence="8" key="2">
    <citation type="submission" date="2021-01" db="EMBL/GenBank/DDBJ databases">
        <authorList>
            <person name="Schikora-Tamarit M.A."/>
        </authorList>
    </citation>
    <scope>NUCLEOTIDE SEQUENCE</scope>
    <source>
        <strain evidence="8">CBS6341</strain>
    </source>
</reference>
<dbReference type="EC" id="2.3.2.26" evidence="2"/>
<feature type="compositionally biased region" description="Polar residues" evidence="6">
    <location>
        <begin position="293"/>
        <end position="309"/>
    </location>
</feature>
<evidence type="ECO:0000259" key="7">
    <source>
        <dbReference type="PROSITE" id="PS50237"/>
    </source>
</evidence>
<dbReference type="Gene3D" id="3.90.1750.10">
    <property type="entry name" value="Hect, E3 ligase catalytic domains"/>
    <property type="match status" value="1"/>
</dbReference>
<dbReference type="SMART" id="SM00119">
    <property type="entry name" value="HECTc"/>
    <property type="match status" value="1"/>
</dbReference>
<dbReference type="PANTHER" id="PTHR45700:SF8">
    <property type="entry name" value="HECT-TYPE E3 UBIQUITIN TRANSFERASE"/>
    <property type="match status" value="1"/>
</dbReference>
<dbReference type="InterPro" id="IPR000569">
    <property type="entry name" value="HECT_dom"/>
</dbReference>
<dbReference type="EMBL" id="JAEUBF010000443">
    <property type="protein sequence ID" value="KAH3678516.1"/>
    <property type="molecule type" value="Genomic_DNA"/>
</dbReference>
<dbReference type="OrthoDB" id="8068875at2759"/>
<evidence type="ECO:0000256" key="5">
    <source>
        <dbReference type="PROSITE-ProRule" id="PRU00104"/>
    </source>
</evidence>
<dbReference type="GO" id="GO:0000209">
    <property type="term" value="P:protein polyubiquitination"/>
    <property type="evidence" value="ECO:0007669"/>
    <property type="project" value="InterPro"/>
</dbReference>
<evidence type="ECO:0000256" key="6">
    <source>
        <dbReference type="SAM" id="MobiDB-lite"/>
    </source>
</evidence>
<gene>
    <name evidence="8" type="ORF">WICMUC_001533</name>
</gene>
<keyword evidence="4 5" id="KW-0833">Ubl conjugation pathway</keyword>
<feature type="compositionally biased region" description="Basic and acidic residues" evidence="6">
    <location>
        <begin position="11"/>
        <end position="24"/>
    </location>
</feature>
<dbReference type="AlphaFoldDB" id="A0A9P8THG0"/>
<protein>
    <recommendedName>
        <fullName evidence="2">HECT-type E3 ubiquitin transferase</fullName>
        <ecNumber evidence="2">2.3.2.26</ecNumber>
    </recommendedName>
</protein>
<feature type="region of interest" description="Disordered" evidence="6">
    <location>
        <begin position="290"/>
        <end position="331"/>
    </location>
</feature>
<dbReference type="Proteomes" id="UP000769528">
    <property type="component" value="Unassembled WGS sequence"/>
</dbReference>
<evidence type="ECO:0000313" key="9">
    <source>
        <dbReference type="Proteomes" id="UP000769528"/>
    </source>
</evidence>
<evidence type="ECO:0000256" key="3">
    <source>
        <dbReference type="ARBA" id="ARBA00022679"/>
    </source>
</evidence>
<feature type="compositionally biased region" description="Polar residues" evidence="6">
    <location>
        <begin position="316"/>
        <end position="331"/>
    </location>
</feature>
<dbReference type="InterPro" id="IPR035983">
    <property type="entry name" value="Hect_E3_ubiquitin_ligase"/>
</dbReference>
<organism evidence="8 9">
    <name type="scientific">Wickerhamomyces mucosus</name>
    <dbReference type="NCBI Taxonomy" id="1378264"/>
    <lineage>
        <taxon>Eukaryota</taxon>
        <taxon>Fungi</taxon>
        <taxon>Dikarya</taxon>
        <taxon>Ascomycota</taxon>
        <taxon>Saccharomycotina</taxon>
        <taxon>Saccharomycetes</taxon>
        <taxon>Phaffomycetales</taxon>
        <taxon>Wickerhamomycetaceae</taxon>
        <taxon>Wickerhamomyces</taxon>
    </lineage>
</organism>
<dbReference type="Gene3D" id="3.30.2160.10">
    <property type="entry name" value="Hect, E3 ligase catalytic domain"/>
    <property type="match status" value="1"/>
</dbReference>
<dbReference type="PANTHER" id="PTHR45700">
    <property type="entry name" value="UBIQUITIN-PROTEIN LIGASE E3C"/>
    <property type="match status" value="1"/>
</dbReference>
<sequence>MRLFSFQFNSNHDEPSNRLNHSLESEDSTLSSSGSTTIINACRCCGALVKIPECVMKYKCSICKSTIVLVHKPQEPCSSSITYELINNEIKNCENNARTRIDKMSIHSVYKPLEELIVSTFGAFGVLNNSFIDLKKSGSLKSIDLKAVKDTYDRIISLPTRRPYLNLLFAVNDLLRRPSHSISSPDDLRWLFILFELPTLPECIYHKRRVSAENLKKLDTPEIKSVSYEIFKRVVGYLANSDSKCLEQIIKAFYSLSIDKFSYKVQLLNLYITFHLTKLINNKLNDSPKKSLDNSGGPTFQDHANTSNLGPKITSPILNSTEPTSQSNSGSYFPLQISFQTWKERTHTRYTSSYEQNPTDFKLRVSHYGPEWHIKSAAILLSALYMANKGRLPYYSFYNSLTDFIHLKQDFEIWQNGIKKNESYLSSSITDSMTLGHFSGISQFTFCHYPFLLTLGSKISILEHEARRSMERKAEEAFITALDRREALDVNLKLQVRRDYIATDTLRCIKMYSEKDLKKALKIEFIGEPGIDGGGLKKEWFSLLTKELFNEENGMFIYDKESHFCWFSPNSTEPNNELYYITGVILGLAIYNSIILDLKFPPALYKKLVGKKIRFEDYLELFPSTGRGLQKLLEYSGNVEDLELFYEASYKDLINGIVIEELIPDGSTIKVTNQNRKDYVEKWYSFFMNSSIESQFQSFHKGFHNVIGGNALSLFSAKEIEMIICGNDEPQIDTALFRSITKYSGWENEEYANNSEIVQWFWNWFNEISNSQQKKFLSFVTGSDRIPATGISTMSFKITRIKSYDSIKKLPIAHTCFNELCLYDYDNENEMVEKLTTSIYESEGFGLK</sequence>
<feature type="region of interest" description="Disordered" evidence="6">
    <location>
        <begin position="1"/>
        <end position="34"/>
    </location>
</feature>
<dbReference type="Gene3D" id="3.30.2410.10">
    <property type="entry name" value="Hect, E3 ligase catalytic domain"/>
    <property type="match status" value="1"/>
</dbReference>
<keyword evidence="3" id="KW-0808">Transferase</keyword>
<feature type="active site" description="Glycyl thioester intermediate" evidence="5">
    <location>
        <position position="816"/>
    </location>
</feature>
<dbReference type="CDD" id="cd00078">
    <property type="entry name" value="HECTc"/>
    <property type="match status" value="1"/>
</dbReference>
<evidence type="ECO:0000313" key="8">
    <source>
        <dbReference type="EMBL" id="KAH3678516.1"/>
    </source>
</evidence>
<comment type="caution">
    <text evidence="8">The sequence shown here is derived from an EMBL/GenBank/DDBJ whole genome shotgun (WGS) entry which is preliminary data.</text>
</comment>
<feature type="domain" description="HECT" evidence="7">
    <location>
        <begin position="513"/>
        <end position="848"/>
    </location>
</feature>
<name>A0A9P8THG0_9ASCO</name>
<dbReference type="SUPFAM" id="SSF56204">
    <property type="entry name" value="Hect, E3 ligase catalytic domain"/>
    <property type="match status" value="1"/>
</dbReference>
<feature type="compositionally biased region" description="Polar residues" evidence="6">
    <location>
        <begin position="1"/>
        <end position="10"/>
    </location>
</feature>
<dbReference type="Pfam" id="PF00632">
    <property type="entry name" value="HECT"/>
    <property type="match status" value="1"/>
</dbReference>
<keyword evidence="9" id="KW-1185">Reference proteome</keyword>
<dbReference type="GO" id="GO:0061630">
    <property type="term" value="F:ubiquitin protein ligase activity"/>
    <property type="evidence" value="ECO:0007669"/>
    <property type="project" value="UniProtKB-EC"/>
</dbReference>
<evidence type="ECO:0000256" key="4">
    <source>
        <dbReference type="ARBA" id="ARBA00022786"/>
    </source>
</evidence>
<evidence type="ECO:0000256" key="1">
    <source>
        <dbReference type="ARBA" id="ARBA00000885"/>
    </source>
</evidence>
<dbReference type="PROSITE" id="PS50237">
    <property type="entry name" value="HECT"/>
    <property type="match status" value="1"/>
</dbReference>
<proteinExistence type="predicted"/>
<accession>A0A9P8THG0</accession>
<dbReference type="InterPro" id="IPR044611">
    <property type="entry name" value="E3A/B/C-like"/>
</dbReference>
<comment type="catalytic activity">
    <reaction evidence="1">
        <text>S-ubiquitinyl-[E2 ubiquitin-conjugating enzyme]-L-cysteine + [acceptor protein]-L-lysine = [E2 ubiquitin-conjugating enzyme]-L-cysteine + N(6)-ubiquitinyl-[acceptor protein]-L-lysine.</text>
        <dbReference type="EC" id="2.3.2.26"/>
    </reaction>
</comment>